<evidence type="ECO:0000313" key="6">
    <source>
        <dbReference type="Proteomes" id="UP000053257"/>
    </source>
</evidence>
<dbReference type="InterPro" id="IPR047988">
    <property type="entry name" value="Ribosomal_uS7m_fungi"/>
</dbReference>
<dbReference type="Gene3D" id="1.10.455.10">
    <property type="entry name" value="Ribosomal protein S7 domain"/>
    <property type="match status" value="1"/>
</dbReference>
<organism evidence="5 6">
    <name type="scientific">Phlebiopsis gigantea (strain 11061_1 CR5-6)</name>
    <name type="common">White-rot fungus</name>
    <name type="synonym">Peniophora gigantea</name>
    <dbReference type="NCBI Taxonomy" id="745531"/>
    <lineage>
        <taxon>Eukaryota</taxon>
        <taxon>Fungi</taxon>
        <taxon>Dikarya</taxon>
        <taxon>Basidiomycota</taxon>
        <taxon>Agaricomycotina</taxon>
        <taxon>Agaricomycetes</taxon>
        <taxon>Polyporales</taxon>
        <taxon>Phanerochaetaceae</taxon>
        <taxon>Phlebiopsis</taxon>
    </lineage>
</organism>
<dbReference type="GO" id="GO:1990904">
    <property type="term" value="C:ribonucleoprotein complex"/>
    <property type="evidence" value="ECO:0007669"/>
    <property type="project" value="UniProtKB-KW"/>
</dbReference>
<dbReference type="OrthoDB" id="9972728at2759"/>
<feature type="domain" description="Small ribosomal subunit protein uS7" evidence="4">
    <location>
        <begin position="76"/>
        <end position="215"/>
    </location>
</feature>
<evidence type="ECO:0000256" key="3">
    <source>
        <dbReference type="ARBA" id="ARBA00023274"/>
    </source>
</evidence>
<evidence type="ECO:0000256" key="2">
    <source>
        <dbReference type="ARBA" id="ARBA00022980"/>
    </source>
</evidence>
<evidence type="ECO:0000313" key="5">
    <source>
        <dbReference type="EMBL" id="KIP01839.1"/>
    </source>
</evidence>
<reference evidence="5 6" key="1">
    <citation type="journal article" date="2014" name="PLoS Genet.">
        <title>Analysis of the Phlebiopsis gigantea genome, transcriptome and secretome provides insight into its pioneer colonization strategies of wood.</title>
        <authorList>
            <person name="Hori C."/>
            <person name="Ishida T."/>
            <person name="Igarashi K."/>
            <person name="Samejima M."/>
            <person name="Suzuki H."/>
            <person name="Master E."/>
            <person name="Ferreira P."/>
            <person name="Ruiz-Duenas F.J."/>
            <person name="Held B."/>
            <person name="Canessa P."/>
            <person name="Larrondo L.F."/>
            <person name="Schmoll M."/>
            <person name="Druzhinina I.S."/>
            <person name="Kubicek C.P."/>
            <person name="Gaskell J.A."/>
            <person name="Kersten P."/>
            <person name="St John F."/>
            <person name="Glasner J."/>
            <person name="Sabat G."/>
            <person name="Splinter BonDurant S."/>
            <person name="Syed K."/>
            <person name="Yadav J."/>
            <person name="Mgbeahuruike A.C."/>
            <person name="Kovalchuk A."/>
            <person name="Asiegbu F.O."/>
            <person name="Lackner G."/>
            <person name="Hoffmeister D."/>
            <person name="Rencoret J."/>
            <person name="Gutierrez A."/>
            <person name="Sun H."/>
            <person name="Lindquist E."/>
            <person name="Barry K."/>
            <person name="Riley R."/>
            <person name="Grigoriev I.V."/>
            <person name="Henrissat B."/>
            <person name="Kues U."/>
            <person name="Berka R.M."/>
            <person name="Martinez A.T."/>
            <person name="Covert S.F."/>
            <person name="Blanchette R.A."/>
            <person name="Cullen D."/>
        </authorList>
    </citation>
    <scope>NUCLEOTIDE SEQUENCE [LARGE SCALE GENOMIC DNA]</scope>
    <source>
        <strain evidence="5 6">11061_1 CR5-6</strain>
    </source>
</reference>
<dbReference type="PANTHER" id="PTHR11205">
    <property type="entry name" value="RIBOSOMAL PROTEIN S7"/>
    <property type="match status" value="1"/>
</dbReference>
<sequence length="221" mass="24632">MFSPLRRAGVIAARRSTRSVTTIPNEPSSVMKEAMGALAGILGQKDAFNQPLAPPPTPPSLPATLANGPQDQPLMLIPVEEDPLLQFLTSYIQRNGERKKAAKIVSRTLLFIHTLTRSPPLPILREAVLQVAPACKITSTMFGVRPIYKPVALSEKQRTHYAIKWILESSKSRPEHKLEERLAREVVDIVQCTDPKSQGALKKKMEVYNMAMKNRTNTNMR</sequence>
<keyword evidence="3" id="KW-0687">Ribonucleoprotein</keyword>
<dbReference type="SUPFAM" id="SSF47973">
    <property type="entry name" value="Ribosomal protein S7"/>
    <property type="match status" value="1"/>
</dbReference>
<dbReference type="InterPro" id="IPR036823">
    <property type="entry name" value="Ribosomal_uS7_dom_sf"/>
</dbReference>
<accession>A0A0C3NBK4</accession>
<evidence type="ECO:0000256" key="1">
    <source>
        <dbReference type="ARBA" id="ARBA00007151"/>
    </source>
</evidence>
<dbReference type="EMBL" id="KN840731">
    <property type="protein sequence ID" value="KIP01839.1"/>
    <property type="molecule type" value="Genomic_DNA"/>
</dbReference>
<dbReference type="GO" id="GO:0006412">
    <property type="term" value="P:translation"/>
    <property type="evidence" value="ECO:0007669"/>
    <property type="project" value="InterPro"/>
</dbReference>
<protein>
    <recommendedName>
        <fullName evidence="4">Small ribosomal subunit protein uS7 domain-containing protein</fullName>
    </recommendedName>
</protein>
<dbReference type="Proteomes" id="UP000053257">
    <property type="component" value="Unassembled WGS sequence"/>
</dbReference>
<dbReference type="Pfam" id="PF00177">
    <property type="entry name" value="Ribosomal_S7"/>
    <property type="match status" value="1"/>
</dbReference>
<proteinExistence type="inferred from homology"/>
<keyword evidence="2" id="KW-0689">Ribosomal protein</keyword>
<evidence type="ECO:0000259" key="4">
    <source>
        <dbReference type="Pfam" id="PF00177"/>
    </source>
</evidence>
<dbReference type="STRING" id="745531.A0A0C3NBK4"/>
<dbReference type="CDD" id="cd14868">
    <property type="entry name" value="uS7_Mitochondria_Fungi"/>
    <property type="match status" value="1"/>
</dbReference>
<gene>
    <name evidence="5" type="ORF">PHLGIDRAFT_20599</name>
</gene>
<keyword evidence="6" id="KW-1185">Reference proteome</keyword>
<dbReference type="GO" id="GO:0005840">
    <property type="term" value="C:ribosome"/>
    <property type="evidence" value="ECO:0007669"/>
    <property type="project" value="UniProtKB-KW"/>
</dbReference>
<name>A0A0C3NBK4_PHLG1</name>
<dbReference type="InterPro" id="IPR000235">
    <property type="entry name" value="Ribosomal_uS7"/>
</dbReference>
<comment type="similarity">
    <text evidence="1">Belongs to the universal ribosomal protein uS7 family.</text>
</comment>
<dbReference type="AlphaFoldDB" id="A0A0C3NBK4"/>
<dbReference type="HOGENOM" id="CLU_072226_2_1_1"/>
<dbReference type="InterPro" id="IPR023798">
    <property type="entry name" value="Ribosomal_uS7_dom"/>
</dbReference>